<proteinExistence type="predicted"/>
<evidence type="ECO:0000313" key="2">
    <source>
        <dbReference type="WBParaSite" id="maker-uti_cns_0002729-snap-gene-0.12-mRNA-1"/>
    </source>
</evidence>
<dbReference type="Proteomes" id="UP000095280">
    <property type="component" value="Unplaced"/>
</dbReference>
<reference evidence="2" key="1">
    <citation type="submission" date="2016-11" db="UniProtKB">
        <authorList>
            <consortium name="WormBaseParasite"/>
        </authorList>
    </citation>
    <scope>IDENTIFICATION</scope>
</reference>
<protein>
    <submittedName>
        <fullName evidence="2">RNA polymerase beta subunit</fullName>
    </submittedName>
</protein>
<dbReference type="WBParaSite" id="maker-uti_cns_0002729-snap-gene-0.12-mRNA-1">
    <property type="protein sequence ID" value="maker-uti_cns_0002729-snap-gene-0.12-mRNA-1"/>
    <property type="gene ID" value="maker-uti_cns_0002729-snap-gene-0.12"/>
</dbReference>
<dbReference type="AlphaFoldDB" id="A0A1I8GPP9"/>
<evidence type="ECO:0000313" key="1">
    <source>
        <dbReference type="Proteomes" id="UP000095280"/>
    </source>
</evidence>
<sequence length="436" mass="46678">CRGSGEGGSVLERQAGNDGLVEAGDLVGQLVHGLVLLLHSGPLDHQHLSLLVDLANDEVVQDAGHDEGLDLGLVDVELRRDEGDADASVGLNEAAQHLRADVAQQLLDVLPDEGVLHDGRPVLPEQLLKAVDVVGMVGGHQAGHGGDLGVVAVGLGLLTVQRVDAHLAQHAGEHQVLQALDAARAAGLVVVFERLEEVGVRLLELGLAQVHLAAALANDAHDERVRDGRLDVQRLVVQVLQLLVVLLQGVHLDLQGEDLQQVGLEPQPVVLRLLERVQRGVVEVEQQVVLLGGAHVVQDGVNGLLRVVAGHSLFDVRQQLFVQPHHLVEPAEPEVDLHHLLERLEAPVALLCALQVEHLLVLLERQLRILVLQSLGVVVLVLQLHVGVLRGRVEVQLVHVAEVVIVAVHGSARTLWNAAWIGAGATCKSTITNVWR</sequence>
<organism evidence="1 2">
    <name type="scientific">Macrostomum lignano</name>
    <dbReference type="NCBI Taxonomy" id="282301"/>
    <lineage>
        <taxon>Eukaryota</taxon>
        <taxon>Metazoa</taxon>
        <taxon>Spiralia</taxon>
        <taxon>Lophotrochozoa</taxon>
        <taxon>Platyhelminthes</taxon>
        <taxon>Rhabditophora</taxon>
        <taxon>Macrostomorpha</taxon>
        <taxon>Macrostomida</taxon>
        <taxon>Macrostomidae</taxon>
        <taxon>Macrostomum</taxon>
    </lineage>
</organism>
<accession>A0A1I8GPP9</accession>
<name>A0A1I8GPP9_9PLAT</name>
<keyword evidence="1" id="KW-1185">Reference proteome</keyword>